<accession>A0A8H6YL12</accession>
<evidence type="ECO:0000256" key="2">
    <source>
        <dbReference type="SAM" id="SignalP"/>
    </source>
</evidence>
<protein>
    <recommendedName>
        <fullName evidence="5">RlpA-like double-psi beta-barrel-protein domain-containing protein-containing protein</fullName>
    </recommendedName>
</protein>
<dbReference type="OrthoDB" id="2910287at2759"/>
<proteinExistence type="predicted"/>
<keyword evidence="1 2" id="KW-0732">Signal</keyword>
<evidence type="ECO:0008006" key="5">
    <source>
        <dbReference type="Google" id="ProtNLM"/>
    </source>
</evidence>
<keyword evidence="4" id="KW-1185">Reference proteome</keyword>
<feature type="chain" id="PRO_5034906169" description="RlpA-like double-psi beta-barrel-protein domain-containing protein-containing protein" evidence="2">
    <location>
        <begin position="19"/>
        <end position="239"/>
    </location>
</feature>
<feature type="signal peptide" evidence="2">
    <location>
        <begin position="1"/>
        <end position="18"/>
    </location>
</feature>
<name>A0A8H6YL12_9AGAR</name>
<dbReference type="InterPro" id="IPR051477">
    <property type="entry name" value="Expansin_CellWall"/>
</dbReference>
<dbReference type="EMBL" id="JACAZH010000008">
    <property type="protein sequence ID" value="KAF7361007.1"/>
    <property type="molecule type" value="Genomic_DNA"/>
</dbReference>
<dbReference type="PANTHER" id="PTHR31836:SF28">
    <property type="entry name" value="SRCR DOMAIN-CONTAINING PROTEIN-RELATED"/>
    <property type="match status" value="1"/>
</dbReference>
<dbReference type="SUPFAM" id="SSF50685">
    <property type="entry name" value="Barwin-like endoglucanases"/>
    <property type="match status" value="1"/>
</dbReference>
<dbReference type="PANTHER" id="PTHR31836">
    <property type="match status" value="1"/>
</dbReference>
<dbReference type="InterPro" id="IPR036908">
    <property type="entry name" value="RlpA-like_sf"/>
</dbReference>
<dbReference type="AlphaFoldDB" id="A0A8H6YL12"/>
<comment type="caution">
    <text evidence="3">The sequence shown here is derived from an EMBL/GenBank/DDBJ whole genome shotgun (WGS) entry which is preliminary data.</text>
</comment>
<dbReference type="CDD" id="cd22191">
    <property type="entry name" value="DPBB_RlpA_EXP_N-like"/>
    <property type="match status" value="1"/>
</dbReference>
<evidence type="ECO:0000313" key="3">
    <source>
        <dbReference type="EMBL" id="KAF7361007.1"/>
    </source>
</evidence>
<evidence type="ECO:0000313" key="4">
    <source>
        <dbReference type="Proteomes" id="UP000623467"/>
    </source>
</evidence>
<organism evidence="3 4">
    <name type="scientific">Mycena sanguinolenta</name>
    <dbReference type="NCBI Taxonomy" id="230812"/>
    <lineage>
        <taxon>Eukaryota</taxon>
        <taxon>Fungi</taxon>
        <taxon>Dikarya</taxon>
        <taxon>Basidiomycota</taxon>
        <taxon>Agaricomycotina</taxon>
        <taxon>Agaricomycetes</taxon>
        <taxon>Agaricomycetidae</taxon>
        <taxon>Agaricales</taxon>
        <taxon>Marasmiineae</taxon>
        <taxon>Mycenaceae</taxon>
        <taxon>Mycena</taxon>
    </lineage>
</organism>
<dbReference type="Gene3D" id="2.40.40.10">
    <property type="entry name" value="RlpA-like domain"/>
    <property type="match status" value="1"/>
</dbReference>
<dbReference type="Proteomes" id="UP000623467">
    <property type="component" value="Unassembled WGS sequence"/>
</dbReference>
<sequence length="239" mass="24438">MAFLKIFAPLFAIVFSAAVNATAVASPEANALVEVEKRGTPGNVYVCPQTNWGGDCAVISAANWCNPMTGWEYDTQSIGPDDGATCYGYSNTDCTGTQWTFTYPGDGTGGWATANPWGLAIGSMYCAVGGGGGGGGGGSGVSGLATYYYPEGGYGACGWTIQNWDMAVAIGSGNWNGGSHCGATMTVTYGSTTIQVTVADLCPGCQGANGIDLTQGAMAAMDPNWYNNGVDSVTWSVSY</sequence>
<gene>
    <name evidence="3" type="ORF">MSAN_01130900</name>
</gene>
<evidence type="ECO:0000256" key="1">
    <source>
        <dbReference type="ARBA" id="ARBA00022729"/>
    </source>
</evidence>
<reference evidence="3" key="1">
    <citation type="submission" date="2020-05" db="EMBL/GenBank/DDBJ databases">
        <title>Mycena genomes resolve the evolution of fungal bioluminescence.</title>
        <authorList>
            <person name="Tsai I.J."/>
        </authorList>
    </citation>
    <scope>NUCLEOTIDE SEQUENCE</scope>
    <source>
        <strain evidence="3">160909Yilan</strain>
    </source>
</reference>